<feature type="transmembrane region" description="Helical" evidence="1">
    <location>
        <begin position="21"/>
        <end position="42"/>
    </location>
</feature>
<gene>
    <name evidence="2" type="ORF">JOE69_002541</name>
</gene>
<dbReference type="Gene3D" id="1.20.1250.20">
    <property type="entry name" value="MFS general substrate transporter like domains"/>
    <property type="match status" value="1"/>
</dbReference>
<feature type="transmembrane region" description="Helical" evidence="1">
    <location>
        <begin position="54"/>
        <end position="72"/>
    </location>
</feature>
<proteinExistence type="predicted"/>
<sequence length="203" mass="20592">MSVTLASPGQNARALTPKYAVSTFGISVLGLLTANLVPVMILALEALGIEVSTAGLFTTVSLLSTAAACILSSRYCTSTCRKPVARIGALVGGSGFLLAALAPSDLLVFLGMVGGGIGIGATSAASGAALAALKDPERMSGLSSLSNRVLVTIVLAVIPLLGIQMLTVFGFLSLLSFSGALFAYWLPTAPARPAWTTRSSAWC</sequence>
<dbReference type="Proteomes" id="UP001185069">
    <property type="component" value="Unassembled WGS sequence"/>
</dbReference>
<protein>
    <submittedName>
        <fullName evidence="2">MFS family permease</fullName>
    </submittedName>
</protein>
<feature type="transmembrane region" description="Helical" evidence="1">
    <location>
        <begin position="84"/>
        <end position="102"/>
    </location>
</feature>
<accession>A0ABU1JD06</accession>
<keyword evidence="3" id="KW-1185">Reference proteome</keyword>
<name>A0ABU1JD06_9MICC</name>
<dbReference type="EMBL" id="JAVDQF010000001">
    <property type="protein sequence ID" value="MDR6270303.1"/>
    <property type="molecule type" value="Genomic_DNA"/>
</dbReference>
<feature type="transmembrane region" description="Helical" evidence="1">
    <location>
        <begin position="145"/>
        <end position="162"/>
    </location>
</feature>
<dbReference type="InterPro" id="IPR036259">
    <property type="entry name" value="MFS_trans_sf"/>
</dbReference>
<keyword evidence="1" id="KW-1133">Transmembrane helix</keyword>
<organism evidence="2 3">
    <name type="scientific">Arthrobacter russicus</name>
    <dbReference type="NCBI Taxonomy" id="172040"/>
    <lineage>
        <taxon>Bacteria</taxon>
        <taxon>Bacillati</taxon>
        <taxon>Actinomycetota</taxon>
        <taxon>Actinomycetes</taxon>
        <taxon>Micrococcales</taxon>
        <taxon>Micrococcaceae</taxon>
        <taxon>Arthrobacter</taxon>
    </lineage>
</organism>
<comment type="caution">
    <text evidence="2">The sequence shown here is derived from an EMBL/GenBank/DDBJ whole genome shotgun (WGS) entry which is preliminary data.</text>
</comment>
<evidence type="ECO:0000313" key="3">
    <source>
        <dbReference type="Proteomes" id="UP001185069"/>
    </source>
</evidence>
<feature type="transmembrane region" description="Helical" evidence="1">
    <location>
        <begin position="108"/>
        <end position="133"/>
    </location>
</feature>
<dbReference type="RefSeq" id="WP_309799292.1">
    <property type="nucleotide sequence ID" value="NZ_BAAAHY010000007.1"/>
</dbReference>
<keyword evidence="1" id="KW-0812">Transmembrane</keyword>
<dbReference type="SUPFAM" id="SSF103473">
    <property type="entry name" value="MFS general substrate transporter"/>
    <property type="match status" value="1"/>
</dbReference>
<evidence type="ECO:0000313" key="2">
    <source>
        <dbReference type="EMBL" id="MDR6270303.1"/>
    </source>
</evidence>
<evidence type="ECO:0000256" key="1">
    <source>
        <dbReference type="SAM" id="Phobius"/>
    </source>
</evidence>
<reference evidence="2 3" key="1">
    <citation type="submission" date="2023-07" db="EMBL/GenBank/DDBJ databases">
        <title>Sequencing the genomes of 1000 actinobacteria strains.</title>
        <authorList>
            <person name="Klenk H.-P."/>
        </authorList>
    </citation>
    <scope>NUCLEOTIDE SEQUENCE [LARGE SCALE GENOMIC DNA]</scope>
    <source>
        <strain evidence="2 3">DSM 14555</strain>
    </source>
</reference>
<keyword evidence="1" id="KW-0472">Membrane</keyword>